<name>A0A8J2LI51_9HEXA</name>
<dbReference type="EMBL" id="CAJVCH010568082">
    <property type="protein sequence ID" value="CAG7833014.1"/>
    <property type="molecule type" value="Genomic_DNA"/>
</dbReference>
<feature type="non-terminal residue" evidence="1">
    <location>
        <position position="1"/>
    </location>
</feature>
<feature type="non-terminal residue" evidence="1">
    <location>
        <position position="118"/>
    </location>
</feature>
<protein>
    <submittedName>
        <fullName evidence="1">Uncharacterized protein</fullName>
    </submittedName>
</protein>
<proteinExistence type="predicted"/>
<comment type="caution">
    <text evidence="1">The sequence shown here is derived from an EMBL/GenBank/DDBJ whole genome shotgun (WGS) entry which is preliminary data.</text>
</comment>
<dbReference type="Proteomes" id="UP000708208">
    <property type="component" value="Unassembled WGS sequence"/>
</dbReference>
<dbReference type="OrthoDB" id="2012278at2759"/>
<keyword evidence="2" id="KW-1185">Reference proteome</keyword>
<dbReference type="AlphaFoldDB" id="A0A8J2LI51"/>
<sequence>FSIINTNDGNTLAAYDARSGTLVLVVINPSKENEQRVFNLDLFFGSLNEITATRTSPSEQHQNVSQEVALVNKTLTYLSPAESITTLVLKNVTIGSTQSNLVQDGDFETQPTKWLLGG</sequence>
<gene>
    <name evidence="1" type="ORF">AFUS01_LOCUS42666</name>
</gene>
<reference evidence="1" key="1">
    <citation type="submission" date="2021-06" db="EMBL/GenBank/DDBJ databases">
        <authorList>
            <person name="Hodson N. C."/>
            <person name="Mongue J. A."/>
            <person name="Jaron S. K."/>
        </authorList>
    </citation>
    <scope>NUCLEOTIDE SEQUENCE</scope>
</reference>
<evidence type="ECO:0000313" key="2">
    <source>
        <dbReference type="Proteomes" id="UP000708208"/>
    </source>
</evidence>
<organism evidence="1 2">
    <name type="scientific">Allacma fusca</name>
    <dbReference type="NCBI Taxonomy" id="39272"/>
    <lineage>
        <taxon>Eukaryota</taxon>
        <taxon>Metazoa</taxon>
        <taxon>Ecdysozoa</taxon>
        <taxon>Arthropoda</taxon>
        <taxon>Hexapoda</taxon>
        <taxon>Collembola</taxon>
        <taxon>Symphypleona</taxon>
        <taxon>Sminthuridae</taxon>
        <taxon>Allacma</taxon>
    </lineage>
</organism>
<accession>A0A8J2LI51</accession>
<evidence type="ECO:0000313" key="1">
    <source>
        <dbReference type="EMBL" id="CAG7833014.1"/>
    </source>
</evidence>